<name>A0A0U2M5G8_9BACT</name>
<evidence type="ECO:0000313" key="1">
    <source>
        <dbReference type="EMBL" id="ALS55993.1"/>
    </source>
</evidence>
<dbReference type="AlphaFoldDB" id="A0A0U2M5G8"/>
<organism evidence="1">
    <name type="scientific">uncultured bacterium EIL102C09</name>
    <dbReference type="NCBI Taxonomy" id="1768197"/>
    <lineage>
        <taxon>Bacteria</taxon>
        <taxon>environmental samples</taxon>
    </lineage>
</organism>
<dbReference type="EMBL" id="KT201084">
    <property type="protein sequence ID" value="ALS55993.1"/>
    <property type="molecule type" value="Genomic_DNA"/>
</dbReference>
<sequence>MFHQGHKTGIDHCRFRLAGHPSCDLKKGHLREGQLADQITAKTFIPNENVIISMRCDACCLFFRHKGHAALLGQKSLFAKR</sequence>
<accession>A0A0U2M5G8</accession>
<protein>
    <submittedName>
        <fullName evidence="1">Putative citrate synthase</fullName>
    </submittedName>
</protein>
<reference evidence="1" key="1">
    <citation type="journal article" date="2016" name="ISME J.">
        <title>Functional metagenomic screen reveals new and diverse microbial rhodopsins.</title>
        <authorList>
            <person name="Pushkarev A."/>
            <person name="Beja O."/>
        </authorList>
    </citation>
    <scope>NUCLEOTIDE SEQUENCE</scope>
</reference>
<proteinExistence type="predicted"/>